<proteinExistence type="predicted"/>
<reference evidence="1" key="1">
    <citation type="submission" date="2022-08" db="EMBL/GenBank/DDBJ databases">
        <authorList>
            <person name="Tistechok S."/>
            <person name="Samborskyy M."/>
            <person name="Roman I."/>
        </authorList>
    </citation>
    <scope>NUCLEOTIDE SEQUENCE</scope>
    <source>
        <strain evidence="1">DSM 103496</strain>
    </source>
</reference>
<evidence type="ECO:0000313" key="2">
    <source>
        <dbReference type="Proteomes" id="UP001141259"/>
    </source>
</evidence>
<evidence type="ECO:0000313" key="1">
    <source>
        <dbReference type="EMBL" id="MCS7484164.1"/>
    </source>
</evidence>
<dbReference type="AlphaFoldDB" id="A0A9X2VY68"/>
<dbReference type="EMBL" id="JANYMP010000042">
    <property type="protein sequence ID" value="MCS7484164.1"/>
    <property type="molecule type" value="Genomic_DNA"/>
</dbReference>
<protein>
    <recommendedName>
        <fullName evidence="3">Lipoprotein</fullName>
    </recommendedName>
</protein>
<sequence>MIERPVLAALPVLVVALFSVGTGCGQSPPRDCLPPSADTVRADAARSLFVARVVVTGHPELVKGPTSGDGLMVRAEATLAGEPPPAEFAVWPAVSTPELPVGKTVIVFAGPSRALSLNATTADGVAVTDYQIAVPNGVLDQHDGVVARLCKEFTSSTVPDDVLDGL</sequence>
<dbReference type="RefSeq" id="WP_259629616.1">
    <property type="nucleotide sequence ID" value="NZ_JANYMP010000042.1"/>
</dbReference>
<comment type="caution">
    <text evidence="1">The sequence shown here is derived from an EMBL/GenBank/DDBJ whole genome shotgun (WGS) entry which is preliminary data.</text>
</comment>
<dbReference type="Proteomes" id="UP001141259">
    <property type="component" value="Unassembled WGS sequence"/>
</dbReference>
<gene>
    <name evidence="1" type="ORF">NZH93_45670</name>
</gene>
<organism evidence="1 2">
    <name type="scientific">Umezawaea endophytica</name>
    <dbReference type="NCBI Taxonomy" id="1654476"/>
    <lineage>
        <taxon>Bacteria</taxon>
        <taxon>Bacillati</taxon>
        <taxon>Actinomycetota</taxon>
        <taxon>Actinomycetes</taxon>
        <taxon>Pseudonocardiales</taxon>
        <taxon>Pseudonocardiaceae</taxon>
        <taxon>Umezawaea</taxon>
    </lineage>
</organism>
<accession>A0A9X2VY68</accession>
<keyword evidence="2" id="KW-1185">Reference proteome</keyword>
<evidence type="ECO:0008006" key="3">
    <source>
        <dbReference type="Google" id="ProtNLM"/>
    </source>
</evidence>
<name>A0A9X2VY68_9PSEU</name>
<dbReference type="PROSITE" id="PS51257">
    <property type="entry name" value="PROKAR_LIPOPROTEIN"/>
    <property type="match status" value="1"/>
</dbReference>